<sequence length="57" mass="6607">MEKYPKGDMPPEYRLLCGVCGLELKSTGRHPLWYKTGSNYKCENEHCDHQAYITLNS</sequence>
<dbReference type="EMBL" id="CP024963">
    <property type="protein sequence ID" value="ATZ17261.1"/>
    <property type="molecule type" value="Genomic_DNA"/>
</dbReference>
<keyword evidence="2" id="KW-1185">Reference proteome</keyword>
<evidence type="ECO:0000313" key="2">
    <source>
        <dbReference type="Proteomes" id="UP000232063"/>
    </source>
</evidence>
<organism evidence="1 2">
    <name type="scientific">Williamsoniiplasma luminosum</name>
    <dbReference type="NCBI Taxonomy" id="214888"/>
    <lineage>
        <taxon>Bacteria</taxon>
        <taxon>Bacillati</taxon>
        <taxon>Mycoplasmatota</taxon>
        <taxon>Mollicutes</taxon>
        <taxon>Entomoplasmatales</taxon>
        <taxon>Williamsoniiplasma</taxon>
    </lineage>
</organism>
<accession>A0A2K8NWZ1</accession>
<gene>
    <name evidence="1" type="ORF">ELUMI_v1c05370</name>
</gene>
<dbReference type="AlphaFoldDB" id="A0A2K8NWZ1"/>
<reference evidence="1 2" key="1">
    <citation type="submission" date="2017-11" db="EMBL/GenBank/DDBJ databases">
        <title>Genome sequence of Entomoplasma luminosum PIMN-1 (ATCC 49195).</title>
        <authorList>
            <person name="Lo W.-S."/>
            <person name="Gasparich G.E."/>
            <person name="Kuo C.-H."/>
        </authorList>
    </citation>
    <scope>NUCLEOTIDE SEQUENCE [LARGE SCALE GENOMIC DNA]</scope>
    <source>
        <strain evidence="1 2">PIMN-1</strain>
    </source>
</reference>
<name>A0A2K8NWZ1_9MOLU</name>
<protein>
    <submittedName>
        <fullName evidence="1">Uncharacterized protein</fullName>
    </submittedName>
</protein>
<proteinExistence type="predicted"/>
<dbReference type="RefSeq" id="WP_156921433.1">
    <property type="nucleotide sequence ID" value="NZ_CP024963.1"/>
</dbReference>
<evidence type="ECO:0000313" key="1">
    <source>
        <dbReference type="EMBL" id="ATZ17261.1"/>
    </source>
</evidence>
<dbReference type="KEGG" id="elj:ELUMI_v1c05370"/>
<dbReference type="Proteomes" id="UP000232063">
    <property type="component" value="Chromosome"/>
</dbReference>